<gene>
    <name evidence="2" type="ORF">IV56_GL001902</name>
</gene>
<dbReference type="EMBL" id="JQCE01000048">
    <property type="protein sequence ID" value="KRO16186.1"/>
    <property type="molecule type" value="Genomic_DNA"/>
</dbReference>
<dbReference type="RefSeq" id="WP_054776875.1">
    <property type="nucleotide sequence ID" value="NZ_BBBX01000005.1"/>
</dbReference>
<keyword evidence="3" id="KW-1185">Reference proteome</keyword>
<proteinExistence type="predicted"/>
<dbReference type="STRING" id="1293598.IV56_GL001902"/>
<dbReference type="Proteomes" id="UP000050969">
    <property type="component" value="Unassembled WGS sequence"/>
</dbReference>
<comment type="caution">
    <text evidence="2">The sequence shown here is derived from an EMBL/GenBank/DDBJ whole genome shotgun (WGS) entry which is preliminary data.</text>
</comment>
<dbReference type="PATRIC" id="fig|1293598.4.peg.1981"/>
<evidence type="ECO:0000313" key="2">
    <source>
        <dbReference type="EMBL" id="KRO16186.1"/>
    </source>
</evidence>
<accession>A0A0R2MZN9</accession>
<name>A0A0R2MZN9_9LACO</name>
<evidence type="ECO:0000313" key="3">
    <source>
        <dbReference type="Proteomes" id="UP000050969"/>
    </source>
</evidence>
<dbReference type="AlphaFoldDB" id="A0A0R2MZN9"/>
<organism evidence="2 3">
    <name type="scientific">Lacticaseibacillus saniviri JCM 17471 = DSM 24301</name>
    <dbReference type="NCBI Taxonomy" id="1293598"/>
    <lineage>
        <taxon>Bacteria</taxon>
        <taxon>Bacillati</taxon>
        <taxon>Bacillota</taxon>
        <taxon>Bacilli</taxon>
        <taxon>Lactobacillales</taxon>
        <taxon>Lactobacillaceae</taxon>
        <taxon>Lacticaseibacillus</taxon>
    </lineage>
</organism>
<evidence type="ECO:0000256" key="1">
    <source>
        <dbReference type="SAM" id="MobiDB-lite"/>
    </source>
</evidence>
<sequence>MDNLRIDSKAVLMEKRDEAIEHLMDDPSSESWTWILQLSQRKIAELNAKKPMWVQPHGQDGIDNKSSYGSILAHQEAK</sequence>
<feature type="region of interest" description="Disordered" evidence="1">
    <location>
        <begin position="54"/>
        <end position="78"/>
    </location>
</feature>
<reference evidence="2 3" key="1">
    <citation type="journal article" date="2015" name="Genome Announc.">
        <title>Expanding the biotechnology potential of lactobacilli through comparative genomics of 213 strains and associated genera.</title>
        <authorList>
            <person name="Sun Z."/>
            <person name="Harris H.M."/>
            <person name="McCann A."/>
            <person name="Guo C."/>
            <person name="Argimon S."/>
            <person name="Zhang W."/>
            <person name="Yang X."/>
            <person name="Jeffery I.B."/>
            <person name="Cooney J.C."/>
            <person name="Kagawa T.F."/>
            <person name="Liu W."/>
            <person name="Song Y."/>
            <person name="Salvetti E."/>
            <person name="Wrobel A."/>
            <person name="Rasinkangas P."/>
            <person name="Parkhill J."/>
            <person name="Rea M.C."/>
            <person name="O'Sullivan O."/>
            <person name="Ritari J."/>
            <person name="Douillard F.P."/>
            <person name="Paul Ross R."/>
            <person name="Yang R."/>
            <person name="Briner A.E."/>
            <person name="Felis G.E."/>
            <person name="de Vos W.M."/>
            <person name="Barrangou R."/>
            <person name="Klaenhammer T.R."/>
            <person name="Caufield P.W."/>
            <person name="Cui Y."/>
            <person name="Zhang H."/>
            <person name="O'Toole P.W."/>
        </authorList>
    </citation>
    <scope>NUCLEOTIDE SEQUENCE [LARGE SCALE GENOMIC DNA]</scope>
    <source>
        <strain evidence="2 3">DSM 24301</strain>
    </source>
</reference>
<protein>
    <submittedName>
        <fullName evidence="2">Uncharacterized protein</fullName>
    </submittedName>
</protein>